<keyword evidence="2" id="KW-0902">Two-component regulatory system</keyword>
<evidence type="ECO:0000259" key="9">
    <source>
        <dbReference type="PROSITE" id="PS51755"/>
    </source>
</evidence>
<dbReference type="GO" id="GO:0000976">
    <property type="term" value="F:transcription cis-regulatory region binding"/>
    <property type="evidence" value="ECO:0007669"/>
    <property type="project" value="TreeGrafter"/>
</dbReference>
<dbReference type="Gene3D" id="3.40.50.2300">
    <property type="match status" value="1"/>
</dbReference>
<dbReference type="PROSITE" id="PS50110">
    <property type="entry name" value="RESPONSE_REGULATORY"/>
    <property type="match status" value="1"/>
</dbReference>
<accession>A0A1G6MJS0</accession>
<name>A0A1G6MJS0_9GAMM</name>
<sequence>MSDMNTLHQPLNILLIEDDFLIAQSVQQLLELENMKVHWVNNGMDGLNHLQHFGVDLVLLDIGLPSMNGFEVLRKIRQRNQLPVIVISARDQIRDRLDILQNGGDDYLVKPFDFDELIARIYAVIRRSRPEHQLISESLSYLDLRMDLSTHQAYWKMEMVDFSKKEWLLLESFLSTPYKIFSKSELEEKLYQEDDDIQSNTVEVYIHKLRQKLDKHFIKTIRGIGYKLGDDLSQ</sequence>
<feature type="modified residue" description="4-aspartylphosphate" evidence="6">
    <location>
        <position position="61"/>
    </location>
</feature>
<evidence type="ECO:0000256" key="2">
    <source>
        <dbReference type="ARBA" id="ARBA00023012"/>
    </source>
</evidence>
<keyword evidence="4 7" id="KW-0238">DNA-binding</keyword>
<dbReference type="Gene3D" id="1.10.10.10">
    <property type="entry name" value="Winged helix-like DNA-binding domain superfamily/Winged helix DNA-binding domain"/>
    <property type="match status" value="1"/>
</dbReference>
<dbReference type="Proteomes" id="UP000242317">
    <property type="component" value="Unassembled WGS sequence"/>
</dbReference>
<keyword evidence="1 6" id="KW-0597">Phosphoprotein</keyword>
<dbReference type="InterPro" id="IPR001867">
    <property type="entry name" value="OmpR/PhoB-type_DNA-bd"/>
</dbReference>
<reference evidence="11" key="1">
    <citation type="submission" date="2016-09" db="EMBL/GenBank/DDBJ databases">
        <authorList>
            <person name="Varghese N."/>
            <person name="Submissions S."/>
        </authorList>
    </citation>
    <scope>NUCLEOTIDE SEQUENCE [LARGE SCALE GENOMIC DNA]</scope>
    <source>
        <strain evidence="11">ANC 3699</strain>
    </source>
</reference>
<dbReference type="AlphaFoldDB" id="A0A1G6MJS0"/>
<dbReference type="SMART" id="SM00448">
    <property type="entry name" value="REC"/>
    <property type="match status" value="1"/>
</dbReference>
<evidence type="ECO:0000256" key="3">
    <source>
        <dbReference type="ARBA" id="ARBA00023015"/>
    </source>
</evidence>
<dbReference type="InterPro" id="IPR036388">
    <property type="entry name" value="WH-like_DNA-bd_sf"/>
</dbReference>
<keyword evidence="3" id="KW-0805">Transcription regulation</keyword>
<dbReference type="Pfam" id="PF00072">
    <property type="entry name" value="Response_reg"/>
    <property type="match status" value="1"/>
</dbReference>
<organism evidence="10 11">
    <name type="scientific">Acinetobacter marinus</name>
    <dbReference type="NCBI Taxonomy" id="281375"/>
    <lineage>
        <taxon>Bacteria</taxon>
        <taxon>Pseudomonadati</taxon>
        <taxon>Pseudomonadota</taxon>
        <taxon>Gammaproteobacteria</taxon>
        <taxon>Moraxellales</taxon>
        <taxon>Moraxellaceae</taxon>
        <taxon>Acinetobacter</taxon>
    </lineage>
</organism>
<dbReference type="SUPFAM" id="SSF46894">
    <property type="entry name" value="C-terminal effector domain of the bipartite response regulators"/>
    <property type="match status" value="1"/>
</dbReference>
<evidence type="ECO:0000259" key="8">
    <source>
        <dbReference type="PROSITE" id="PS50110"/>
    </source>
</evidence>
<evidence type="ECO:0000313" key="11">
    <source>
        <dbReference type="Proteomes" id="UP000242317"/>
    </source>
</evidence>
<dbReference type="SUPFAM" id="SSF52172">
    <property type="entry name" value="CheY-like"/>
    <property type="match status" value="1"/>
</dbReference>
<protein>
    <submittedName>
        <fullName evidence="10">Two-component system, OmpR family, response regulator/two-component system, OmpR family, response regulator QseB</fullName>
    </submittedName>
</protein>
<dbReference type="PANTHER" id="PTHR48111">
    <property type="entry name" value="REGULATOR OF RPOS"/>
    <property type="match status" value="1"/>
</dbReference>
<dbReference type="GO" id="GO:0006355">
    <property type="term" value="P:regulation of DNA-templated transcription"/>
    <property type="evidence" value="ECO:0007669"/>
    <property type="project" value="InterPro"/>
</dbReference>
<dbReference type="CDD" id="cd17624">
    <property type="entry name" value="REC_OmpR_PmrA-like"/>
    <property type="match status" value="1"/>
</dbReference>
<dbReference type="InterPro" id="IPR001789">
    <property type="entry name" value="Sig_transdc_resp-reg_receiver"/>
</dbReference>
<keyword evidence="11" id="KW-1185">Reference proteome</keyword>
<dbReference type="EMBL" id="FMYK01000007">
    <property type="protein sequence ID" value="SDC55762.1"/>
    <property type="molecule type" value="Genomic_DNA"/>
</dbReference>
<evidence type="ECO:0000256" key="1">
    <source>
        <dbReference type="ARBA" id="ARBA00022553"/>
    </source>
</evidence>
<evidence type="ECO:0000256" key="5">
    <source>
        <dbReference type="ARBA" id="ARBA00023163"/>
    </source>
</evidence>
<dbReference type="GO" id="GO:0032993">
    <property type="term" value="C:protein-DNA complex"/>
    <property type="evidence" value="ECO:0007669"/>
    <property type="project" value="TreeGrafter"/>
</dbReference>
<dbReference type="Pfam" id="PF00486">
    <property type="entry name" value="Trans_reg_C"/>
    <property type="match status" value="1"/>
</dbReference>
<keyword evidence="5" id="KW-0804">Transcription</keyword>
<evidence type="ECO:0000256" key="6">
    <source>
        <dbReference type="PROSITE-ProRule" id="PRU00169"/>
    </source>
</evidence>
<feature type="domain" description="Response regulatory" evidence="8">
    <location>
        <begin position="12"/>
        <end position="125"/>
    </location>
</feature>
<evidence type="ECO:0000313" key="10">
    <source>
        <dbReference type="EMBL" id="SDC55762.1"/>
    </source>
</evidence>
<dbReference type="InterPro" id="IPR016032">
    <property type="entry name" value="Sig_transdc_resp-reg_C-effctor"/>
</dbReference>
<dbReference type="PANTHER" id="PTHR48111:SF1">
    <property type="entry name" value="TWO-COMPONENT RESPONSE REGULATOR ORR33"/>
    <property type="match status" value="1"/>
</dbReference>
<dbReference type="PROSITE" id="PS51755">
    <property type="entry name" value="OMPR_PHOB"/>
    <property type="match status" value="1"/>
</dbReference>
<gene>
    <name evidence="10" type="ORF">SAMN05421749_10738</name>
</gene>
<evidence type="ECO:0000256" key="4">
    <source>
        <dbReference type="ARBA" id="ARBA00023125"/>
    </source>
</evidence>
<dbReference type="SMART" id="SM00862">
    <property type="entry name" value="Trans_reg_C"/>
    <property type="match status" value="1"/>
</dbReference>
<dbReference type="CDD" id="cd00383">
    <property type="entry name" value="trans_reg_C"/>
    <property type="match status" value="1"/>
</dbReference>
<feature type="DNA-binding region" description="OmpR/PhoB-type" evidence="7">
    <location>
        <begin position="136"/>
        <end position="230"/>
    </location>
</feature>
<proteinExistence type="predicted"/>
<dbReference type="GO" id="GO:0000156">
    <property type="term" value="F:phosphorelay response regulator activity"/>
    <property type="evidence" value="ECO:0007669"/>
    <property type="project" value="TreeGrafter"/>
</dbReference>
<dbReference type="GO" id="GO:0005829">
    <property type="term" value="C:cytosol"/>
    <property type="evidence" value="ECO:0007669"/>
    <property type="project" value="TreeGrafter"/>
</dbReference>
<dbReference type="InterPro" id="IPR039420">
    <property type="entry name" value="WalR-like"/>
</dbReference>
<feature type="domain" description="OmpR/PhoB-type" evidence="9">
    <location>
        <begin position="136"/>
        <end position="230"/>
    </location>
</feature>
<dbReference type="InterPro" id="IPR011006">
    <property type="entry name" value="CheY-like_superfamily"/>
</dbReference>
<evidence type="ECO:0000256" key="7">
    <source>
        <dbReference type="PROSITE-ProRule" id="PRU01091"/>
    </source>
</evidence>